<proteinExistence type="inferred from homology"/>
<keyword evidence="6 7" id="KW-0472">Membrane</keyword>
<feature type="transmembrane region" description="Helical" evidence="7">
    <location>
        <begin position="110"/>
        <end position="133"/>
    </location>
</feature>
<dbReference type="Proteomes" id="UP000052023">
    <property type="component" value="Unassembled WGS sequence"/>
</dbReference>
<evidence type="ECO:0000256" key="4">
    <source>
        <dbReference type="ARBA" id="ARBA00022748"/>
    </source>
</evidence>
<keyword evidence="10" id="KW-1185">Reference proteome</keyword>
<feature type="transmembrane region" description="Helical" evidence="7">
    <location>
        <begin position="41"/>
        <end position="65"/>
    </location>
</feature>
<dbReference type="PANTHER" id="PTHR31272:SF9">
    <property type="entry name" value="BLL1027 PROTEIN"/>
    <property type="match status" value="1"/>
</dbReference>
<feature type="transmembrane region" description="Helical" evidence="7">
    <location>
        <begin position="6"/>
        <end position="29"/>
    </location>
</feature>
<evidence type="ECO:0000256" key="7">
    <source>
        <dbReference type="SAM" id="Phobius"/>
    </source>
</evidence>
<dbReference type="OrthoDB" id="9811352at2"/>
<evidence type="ECO:0000256" key="1">
    <source>
        <dbReference type="ARBA" id="ARBA00004141"/>
    </source>
</evidence>
<dbReference type="InterPro" id="IPR003834">
    <property type="entry name" value="Cyt_c_assmbl_TM_dom"/>
</dbReference>
<feature type="domain" description="Cytochrome C biogenesis protein transmembrane" evidence="8">
    <location>
        <begin position="4"/>
        <end position="211"/>
    </location>
</feature>
<feature type="transmembrane region" description="Helical" evidence="7">
    <location>
        <begin position="153"/>
        <end position="177"/>
    </location>
</feature>
<evidence type="ECO:0000259" key="8">
    <source>
        <dbReference type="Pfam" id="PF02683"/>
    </source>
</evidence>
<dbReference type="Pfam" id="PF02683">
    <property type="entry name" value="DsbD_TM"/>
    <property type="match status" value="1"/>
</dbReference>
<dbReference type="GO" id="GO:0017004">
    <property type="term" value="P:cytochrome complex assembly"/>
    <property type="evidence" value="ECO:0007669"/>
    <property type="project" value="UniProtKB-KW"/>
</dbReference>
<dbReference type="PANTHER" id="PTHR31272">
    <property type="entry name" value="CYTOCHROME C-TYPE BIOGENESIS PROTEIN HI_1454-RELATED"/>
    <property type="match status" value="1"/>
</dbReference>
<comment type="caution">
    <text evidence="9">The sequence shown here is derived from an EMBL/GenBank/DDBJ whole genome shotgun (WGS) entry which is preliminary data.</text>
</comment>
<evidence type="ECO:0000256" key="6">
    <source>
        <dbReference type="ARBA" id="ARBA00023136"/>
    </source>
</evidence>
<comment type="similarity">
    <text evidence="2">Belongs to the DsbD family.</text>
</comment>
<keyword evidence="4" id="KW-0201">Cytochrome c-type biogenesis</keyword>
<keyword evidence="5 7" id="KW-1133">Transmembrane helix</keyword>
<protein>
    <submittedName>
        <fullName evidence="9">Cytochrome C biogenesis protein</fullName>
    </submittedName>
</protein>
<feature type="transmembrane region" description="Helical" evidence="7">
    <location>
        <begin position="198"/>
        <end position="224"/>
    </location>
</feature>
<evidence type="ECO:0000256" key="2">
    <source>
        <dbReference type="ARBA" id="ARBA00006143"/>
    </source>
</evidence>
<dbReference type="InterPro" id="IPR051790">
    <property type="entry name" value="Cytochrome_c-biogenesis_DsbD"/>
</dbReference>
<dbReference type="RefSeq" id="WP_057846347.1">
    <property type="nucleotide sequence ID" value="NZ_LLYA01000181.1"/>
</dbReference>
<evidence type="ECO:0000313" key="10">
    <source>
        <dbReference type="Proteomes" id="UP000052023"/>
    </source>
</evidence>
<evidence type="ECO:0000256" key="3">
    <source>
        <dbReference type="ARBA" id="ARBA00022692"/>
    </source>
</evidence>
<dbReference type="AlphaFoldDB" id="A0A0R3MI07"/>
<name>A0A0R3MI07_9BRAD</name>
<organism evidence="9 10">
    <name type="scientific">Bradyrhizobium retamae</name>
    <dbReference type="NCBI Taxonomy" id="1300035"/>
    <lineage>
        <taxon>Bacteria</taxon>
        <taxon>Pseudomonadati</taxon>
        <taxon>Pseudomonadota</taxon>
        <taxon>Alphaproteobacteria</taxon>
        <taxon>Hyphomicrobiales</taxon>
        <taxon>Nitrobacteraceae</taxon>
        <taxon>Bradyrhizobium</taxon>
    </lineage>
</organism>
<comment type="subcellular location">
    <subcellularLocation>
        <location evidence="1">Membrane</location>
        <topology evidence="1">Multi-pass membrane protein</topology>
    </subcellularLocation>
</comment>
<reference evidence="9 10" key="1">
    <citation type="submission" date="2014-03" db="EMBL/GenBank/DDBJ databases">
        <title>Bradyrhizobium valentinum sp. nov., isolated from effective nodules of Lupinus mariae-josephae, a lupine endemic of basic-lime soils in Eastern Spain.</title>
        <authorList>
            <person name="Duran D."/>
            <person name="Rey L."/>
            <person name="Navarro A."/>
            <person name="Busquets A."/>
            <person name="Imperial J."/>
            <person name="Ruiz-Argueso T."/>
        </authorList>
    </citation>
    <scope>NUCLEOTIDE SEQUENCE [LARGE SCALE GENOMIC DNA]</scope>
    <source>
        <strain evidence="9 10">Ro19</strain>
    </source>
</reference>
<keyword evidence="3 7" id="KW-0812">Transmembrane</keyword>
<sequence length="233" mass="24489">MIEIALAFAAGLLTAAAPCILPLLPVLLGASIGREDRWRPLFLAVGFIIAFSGFAILFGSFSTVLGLSHDTLRTVSVILLGSFGVLLLWPQPYEQLMTRFHGLLSFADNIVARAGSGNAGGLVVGLALGVLWTPCAGPVLGSILTLIATAENLARAALLLVIYAVGAGIPILLIAYGGQYATTQVRRLAPHTVALQRAFGAAVLLVALAFYTQYDSIIAVWFSVLYPNLQLGL</sequence>
<gene>
    <name evidence="9" type="ORF">CQ13_08240</name>
</gene>
<dbReference type="EMBL" id="LLYA01000181">
    <property type="protein sequence ID" value="KRR19913.1"/>
    <property type="molecule type" value="Genomic_DNA"/>
</dbReference>
<accession>A0A0R3MI07</accession>
<dbReference type="GO" id="GO:0016020">
    <property type="term" value="C:membrane"/>
    <property type="evidence" value="ECO:0007669"/>
    <property type="project" value="UniProtKB-SubCell"/>
</dbReference>
<evidence type="ECO:0000256" key="5">
    <source>
        <dbReference type="ARBA" id="ARBA00022989"/>
    </source>
</evidence>
<evidence type="ECO:0000313" key="9">
    <source>
        <dbReference type="EMBL" id="KRR19913.1"/>
    </source>
</evidence>
<feature type="transmembrane region" description="Helical" evidence="7">
    <location>
        <begin position="71"/>
        <end position="89"/>
    </location>
</feature>